<dbReference type="InterPro" id="IPR049945">
    <property type="entry name" value="AAA_22"/>
</dbReference>
<dbReference type="InterPro" id="IPR003331">
    <property type="entry name" value="UDP_GlcNAc_Epimerase_2_dom"/>
</dbReference>
<dbReference type="InterPro" id="IPR003593">
    <property type="entry name" value="AAA+_ATPase"/>
</dbReference>
<dbReference type="Gene3D" id="3.40.50.300">
    <property type="entry name" value="P-loop containing nucleotide triphosphate hydrolases"/>
    <property type="match status" value="1"/>
</dbReference>
<proteinExistence type="inferred from homology"/>
<dbReference type="GO" id="GO:0016887">
    <property type="term" value="F:ATP hydrolysis activity"/>
    <property type="evidence" value="ECO:0007669"/>
    <property type="project" value="InterPro"/>
</dbReference>
<dbReference type="Gene3D" id="3.40.50.2000">
    <property type="entry name" value="Glycogen Phosphorylase B"/>
    <property type="match status" value="2"/>
</dbReference>
<evidence type="ECO:0000256" key="1">
    <source>
        <dbReference type="RuleBase" id="RU003513"/>
    </source>
</evidence>
<sequence length="715" mass="78273">MYAAHFGLSAPPFQLNPDPSFLFESKGHNYAHQYLRFGAMQGEGFIIVTGEIGAGKTTLVRALLNELDPTKVAAAQIVSTQLEAEDLLRAVANAFGVPSKNASKAELLATLEAHFTTLMLQNRRALLVIDEAQNLNAAAIEELRMLSNFQYGNRALLQSYLVGQPELREVLRAPNLEQLRQRIIASCHIGPMDSDETRAYIIHRLKRVGWTGRPQFDDAAFASVHDWTGGLPRRINMLCNRLLLSAFLDNTDQIDAARVDTVAREIREEIGGLLRPADPTEPQAPTITAPVQRTAPAAPEPPIQTDAASSLPVLRDVAEALTRAPAPPKPGEPGPLLCIAQTLQDRIALHPLMQKMRAYSGLPQPVLVGLEQLSSSAIANDPALAEIDLALLPDAQDERPSLAVWVNWLDQIFTTYRPAAVLTFADSDAALAAGLMAQRQKISHAHIESGLRHGQRADTQEIDRIVIDQLTDLHLTLGTGCADTLTHDGIPPASIRVVGNLRIDAVVQGLASAPDPKLFATEIGVPKTYLSNPQGYALLLLEDAEWATSRDKMIDMLANAKRLSRILPVIWPMPTALHSRLLQYGLSNSLRGSRVACVPEQPFGQTLALLSKATCLLTDRANLQDASSYLAIPCLTLQDYCARTQTLKQGSNQLVGRDFRRIFQAMGDILEGDKKARPNPFEDDGKASERIAQALETWLMTQWENQVLETLETQA</sequence>
<name>A0A8I1MYM9_THIA3</name>
<dbReference type="EMBL" id="JAFKMR010000020">
    <property type="protein sequence ID" value="MBN8744718.1"/>
    <property type="molecule type" value="Genomic_DNA"/>
</dbReference>
<dbReference type="NCBIfam" id="TIGR03015">
    <property type="entry name" value="pepcterm_ATPase"/>
    <property type="match status" value="1"/>
</dbReference>
<dbReference type="PRINTS" id="PR00364">
    <property type="entry name" value="DISEASERSIST"/>
</dbReference>
<organism evidence="3 4">
    <name type="scientific">Thiomonas arsenitoxydans (strain DSM 22701 / CIP 110005 / 3As)</name>
    <dbReference type="NCBI Taxonomy" id="426114"/>
    <lineage>
        <taxon>Bacteria</taxon>
        <taxon>Pseudomonadati</taxon>
        <taxon>Pseudomonadota</taxon>
        <taxon>Betaproteobacteria</taxon>
        <taxon>Burkholderiales</taxon>
        <taxon>Thiomonas</taxon>
    </lineage>
</organism>
<dbReference type="InterPro" id="IPR052026">
    <property type="entry name" value="ExeA_AAA_ATPase_DNA-bind"/>
</dbReference>
<dbReference type="Proteomes" id="UP000664800">
    <property type="component" value="Unassembled WGS sequence"/>
</dbReference>
<reference evidence="3" key="1">
    <citation type="submission" date="2021-02" db="EMBL/GenBank/DDBJ databases">
        <title>Thiocyanate and organic carbon inputs drive convergent selection for specific autotrophic Afipia and Thiobacillus strains within complex microbiomes.</title>
        <authorList>
            <person name="Huddy R.J."/>
            <person name="Sachdeva R."/>
            <person name="Kadzinga F."/>
            <person name="Kantor R.S."/>
            <person name="Harrison S.T.L."/>
            <person name="Banfield J.F."/>
        </authorList>
    </citation>
    <scope>NUCLEOTIDE SEQUENCE</scope>
    <source>
        <strain evidence="3">SCN18_13_7_16_R3_B_64_19</strain>
    </source>
</reference>
<dbReference type="AlphaFoldDB" id="A0A8I1MYM9"/>
<protein>
    <submittedName>
        <fullName evidence="3">UDP-N-acetylglucosamine 2-epimerase</fullName>
    </submittedName>
</protein>
<dbReference type="PANTHER" id="PTHR35894:SF1">
    <property type="entry name" value="PHOSPHORIBULOKINASE _ URIDINE KINASE FAMILY"/>
    <property type="match status" value="1"/>
</dbReference>
<dbReference type="GO" id="GO:0016853">
    <property type="term" value="F:isomerase activity"/>
    <property type="evidence" value="ECO:0007669"/>
    <property type="project" value="UniProtKB-KW"/>
</dbReference>
<dbReference type="Pfam" id="PF13401">
    <property type="entry name" value="AAA_22"/>
    <property type="match status" value="1"/>
</dbReference>
<dbReference type="PANTHER" id="PTHR35894">
    <property type="entry name" value="GENERAL SECRETION PATHWAY PROTEIN A-RELATED"/>
    <property type="match status" value="1"/>
</dbReference>
<comment type="similarity">
    <text evidence="1">Belongs to the UDP-N-acetylglucosamine 2-epimerase family.</text>
</comment>
<dbReference type="SUPFAM" id="SSF52540">
    <property type="entry name" value="P-loop containing nucleoside triphosphate hydrolases"/>
    <property type="match status" value="1"/>
</dbReference>
<dbReference type="SMART" id="SM00382">
    <property type="entry name" value="AAA"/>
    <property type="match status" value="1"/>
</dbReference>
<dbReference type="RefSeq" id="WP_276730687.1">
    <property type="nucleotide sequence ID" value="NZ_JAFKMR010000020.1"/>
</dbReference>
<dbReference type="Pfam" id="PF02350">
    <property type="entry name" value="Epimerase_2"/>
    <property type="match status" value="1"/>
</dbReference>
<comment type="caution">
    <text evidence="3">The sequence shown here is derived from an EMBL/GenBank/DDBJ whole genome shotgun (WGS) entry which is preliminary data.</text>
</comment>
<feature type="domain" description="AAA+ ATPase" evidence="2">
    <location>
        <begin position="42"/>
        <end position="209"/>
    </location>
</feature>
<accession>A0A8I1MYM9</accession>
<gene>
    <name evidence="3" type="ORF">J0I24_10480</name>
</gene>
<evidence type="ECO:0000259" key="2">
    <source>
        <dbReference type="SMART" id="SM00382"/>
    </source>
</evidence>
<dbReference type="SUPFAM" id="SSF53756">
    <property type="entry name" value="UDP-Glycosyltransferase/glycogen phosphorylase"/>
    <property type="match status" value="1"/>
</dbReference>
<dbReference type="InterPro" id="IPR027417">
    <property type="entry name" value="P-loop_NTPase"/>
</dbReference>
<evidence type="ECO:0000313" key="3">
    <source>
        <dbReference type="EMBL" id="MBN8744718.1"/>
    </source>
</evidence>
<evidence type="ECO:0000313" key="4">
    <source>
        <dbReference type="Proteomes" id="UP000664800"/>
    </source>
</evidence>
<keyword evidence="1" id="KW-0413">Isomerase</keyword>
<dbReference type="InterPro" id="IPR017466">
    <property type="entry name" value="XrtA-assoc_ATPase-like"/>
</dbReference>